<evidence type="ECO:0000256" key="6">
    <source>
        <dbReference type="ARBA" id="ARBA00022917"/>
    </source>
</evidence>
<keyword evidence="7" id="KW-0030">Aminoacyl-tRNA synthetase</keyword>
<dbReference type="Pfam" id="PF13603">
    <property type="entry name" value="tRNA-synt_1_2"/>
    <property type="match status" value="1"/>
</dbReference>
<feature type="domain" description="Leucyl-tRNA synthetase editing" evidence="8">
    <location>
        <begin position="46"/>
        <end position="231"/>
    </location>
</feature>
<feature type="non-terminal residue" evidence="9">
    <location>
        <position position="240"/>
    </location>
</feature>
<dbReference type="GO" id="GO:0005524">
    <property type="term" value="F:ATP binding"/>
    <property type="evidence" value="ECO:0007669"/>
    <property type="project" value="UniProtKB-KW"/>
</dbReference>
<dbReference type="SUPFAM" id="SSF50677">
    <property type="entry name" value="ValRS/IleRS/LeuRS editing domain"/>
    <property type="match status" value="1"/>
</dbReference>
<keyword evidence="4" id="KW-0547">Nucleotide-binding</keyword>
<protein>
    <recommendedName>
        <fullName evidence="2">leucine--tRNA ligase</fullName>
        <ecNumber evidence="2">6.1.1.4</ecNumber>
    </recommendedName>
</protein>
<evidence type="ECO:0000313" key="9">
    <source>
        <dbReference type="EMBL" id="SVE33160.1"/>
    </source>
</evidence>
<keyword evidence="3" id="KW-0436">Ligase</keyword>
<dbReference type="PANTHER" id="PTHR43740:SF2">
    <property type="entry name" value="LEUCINE--TRNA LIGASE, MITOCHONDRIAL"/>
    <property type="match status" value="1"/>
</dbReference>
<reference evidence="9" key="1">
    <citation type="submission" date="2018-05" db="EMBL/GenBank/DDBJ databases">
        <authorList>
            <person name="Lanie J.A."/>
            <person name="Ng W.-L."/>
            <person name="Kazmierczak K.M."/>
            <person name="Andrzejewski T.M."/>
            <person name="Davidsen T.M."/>
            <person name="Wayne K.J."/>
            <person name="Tettelin H."/>
            <person name="Glass J.I."/>
            <person name="Rusch D."/>
            <person name="Podicherti R."/>
            <person name="Tsui H.-C.T."/>
            <person name="Winkler M.E."/>
        </authorList>
    </citation>
    <scope>NUCLEOTIDE SEQUENCE</scope>
</reference>
<evidence type="ECO:0000256" key="5">
    <source>
        <dbReference type="ARBA" id="ARBA00022840"/>
    </source>
</evidence>
<dbReference type="InterPro" id="IPR009008">
    <property type="entry name" value="Val/Leu/Ile-tRNA-synth_edit"/>
</dbReference>
<evidence type="ECO:0000256" key="7">
    <source>
        <dbReference type="ARBA" id="ARBA00023146"/>
    </source>
</evidence>
<organism evidence="9">
    <name type="scientific">marine metagenome</name>
    <dbReference type="NCBI Taxonomy" id="408172"/>
    <lineage>
        <taxon>unclassified sequences</taxon>
        <taxon>metagenomes</taxon>
        <taxon>ecological metagenomes</taxon>
    </lineage>
</organism>
<dbReference type="SUPFAM" id="SSF52374">
    <property type="entry name" value="Nucleotidylyl transferase"/>
    <property type="match status" value="1"/>
</dbReference>
<dbReference type="InterPro" id="IPR025709">
    <property type="entry name" value="Leu_tRNA-synth_edit"/>
</dbReference>
<feature type="non-terminal residue" evidence="9">
    <location>
        <position position="1"/>
    </location>
</feature>
<dbReference type="InterPro" id="IPR014729">
    <property type="entry name" value="Rossmann-like_a/b/a_fold"/>
</dbReference>
<dbReference type="EMBL" id="UINC01209928">
    <property type="protein sequence ID" value="SVE33160.1"/>
    <property type="molecule type" value="Genomic_DNA"/>
</dbReference>
<dbReference type="GO" id="GO:0002161">
    <property type="term" value="F:aminoacyl-tRNA deacylase activity"/>
    <property type="evidence" value="ECO:0007669"/>
    <property type="project" value="InterPro"/>
</dbReference>
<dbReference type="PRINTS" id="PR00985">
    <property type="entry name" value="TRNASYNTHLEU"/>
</dbReference>
<evidence type="ECO:0000259" key="8">
    <source>
        <dbReference type="Pfam" id="PF13603"/>
    </source>
</evidence>
<keyword evidence="6" id="KW-0648">Protein biosynthesis</keyword>
<keyword evidence="5" id="KW-0067">ATP-binding</keyword>
<evidence type="ECO:0000256" key="2">
    <source>
        <dbReference type="ARBA" id="ARBA00013164"/>
    </source>
</evidence>
<evidence type="ECO:0000256" key="3">
    <source>
        <dbReference type="ARBA" id="ARBA00022598"/>
    </source>
</evidence>
<dbReference type="EC" id="6.1.1.4" evidence="2"/>
<dbReference type="Gene3D" id="3.90.740.10">
    <property type="entry name" value="Valyl/Leucyl/Isoleucyl-tRNA synthetase, editing domain"/>
    <property type="match status" value="1"/>
</dbReference>
<dbReference type="PANTHER" id="PTHR43740">
    <property type="entry name" value="LEUCYL-TRNA SYNTHETASE"/>
    <property type="match status" value="1"/>
</dbReference>
<dbReference type="GO" id="GO:0004823">
    <property type="term" value="F:leucine-tRNA ligase activity"/>
    <property type="evidence" value="ECO:0007669"/>
    <property type="project" value="UniProtKB-EC"/>
</dbReference>
<dbReference type="InterPro" id="IPR002302">
    <property type="entry name" value="Leu-tRNA-ligase"/>
</dbReference>
<accession>A0A383CM98</accession>
<sequence>WRSGAPVERRLLSQWMFRITAYAQDLLDSLDQLKQWPDSVRTMQANWIGRSEGLKIEFAIRNRAKTITVFTTRPDTLFGASFLAIAANHPLAIELAEKNSELHDFVEACNRLGTSEAELEKAEKLGFDTGLKVRHPFDGQEDLPVFVANFVLMNYGTGAIFGCPAHDQRDIEFAAKYGLPIKTVVTIPEDQPDPTLAPHNAFTGDGIIVNSEFLDGMTVIEAKEAVAERLEKSGQGNRHT</sequence>
<dbReference type="GO" id="GO:0005829">
    <property type="term" value="C:cytosol"/>
    <property type="evidence" value="ECO:0007669"/>
    <property type="project" value="TreeGrafter"/>
</dbReference>
<evidence type="ECO:0000256" key="1">
    <source>
        <dbReference type="ARBA" id="ARBA00005594"/>
    </source>
</evidence>
<proteinExistence type="inferred from homology"/>
<dbReference type="Gene3D" id="3.40.50.620">
    <property type="entry name" value="HUPs"/>
    <property type="match status" value="1"/>
</dbReference>
<evidence type="ECO:0000256" key="4">
    <source>
        <dbReference type="ARBA" id="ARBA00022741"/>
    </source>
</evidence>
<comment type="similarity">
    <text evidence="1">Belongs to the class-I aminoacyl-tRNA synthetase family.</text>
</comment>
<dbReference type="GO" id="GO:0006429">
    <property type="term" value="P:leucyl-tRNA aminoacylation"/>
    <property type="evidence" value="ECO:0007669"/>
    <property type="project" value="InterPro"/>
</dbReference>
<gene>
    <name evidence="9" type="ORF">METZ01_LOCUS486014</name>
</gene>
<name>A0A383CM98_9ZZZZ</name>
<dbReference type="AlphaFoldDB" id="A0A383CM98"/>